<evidence type="ECO:0000256" key="3">
    <source>
        <dbReference type="PROSITE-ProRule" id="PRU00339"/>
    </source>
</evidence>
<feature type="repeat" description="TPR" evidence="3">
    <location>
        <begin position="156"/>
        <end position="189"/>
    </location>
</feature>
<dbReference type="EMBL" id="CAJVPZ010015222">
    <property type="protein sequence ID" value="CAG8664218.1"/>
    <property type="molecule type" value="Genomic_DNA"/>
</dbReference>
<dbReference type="OrthoDB" id="1926212at2759"/>
<organism evidence="4 5">
    <name type="scientific">Racocetra fulgida</name>
    <dbReference type="NCBI Taxonomy" id="60492"/>
    <lineage>
        <taxon>Eukaryota</taxon>
        <taxon>Fungi</taxon>
        <taxon>Fungi incertae sedis</taxon>
        <taxon>Mucoromycota</taxon>
        <taxon>Glomeromycotina</taxon>
        <taxon>Glomeromycetes</taxon>
        <taxon>Diversisporales</taxon>
        <taxon>Gigasporaceae</taxon>
        <taxon>Racocetra</taxon>
    </lineage>
</organism>
<dbReference type="SUPFAM" id="SSF48452">
    <property type="entry name" value="TPR-like"/>
    <property type="match status" value="4"/>
</dbReference>
<feature type="repeat" description="TPR" evidence="3">
    <location>
        <begin position="224"/>
        <end position="257"/>
    </location>
</feature>
<dbReference type="Proteomes" id="UP000789396">
    <property type="component" value="Unassembled WGS sequence"/>
</dbReference>
<feature type="repeat" description="TPR" evidence="3">
    <location>
        <begin position="259"/>
        <end position="292"/>
    </location>
</feature>
<dbReference type="Pfam" id="PF13424">
    <property type="entry name" value="TPR_12"/>
    <property type="match status" value="1"/>
</dbReference>
<keyword evidence="2 3" id="KW-0802">TPR repeat</keyword>
<evidence type="ECO:0000313" key="5">
    <source>
        <dbReference type="Proteomes" id="UP000789396"/>
    </source>
</evidence>
<sequence>MHLSGPTSVDSNFGKVVPTVSYDTPMDPITKPRSRLSGVIKPPKILNPNLYKASKALESGHYHEAKDCLTRLIKSYPNSYSLRCDRGLASRKLGNLTEALHDFDYAIKKNSVKSRALLLRGETFYYKKDYESAKNDLNKGFSSFKADDNISDQLLLSATRIYGEIMVLEENYYDALDCFNRVLKSSPYDSTTLRTRGQINIKLQRYLDALDDFNAFLKIEPDNPDVLNSRGSLFKKLGRYDAALEDYTKAMKVSKRIDFQLLLNRGKVYQAQARYEEALRDFNELLKLKYSDVARIFRNRARAYRCLSRYQEALSDYTEAIKFDRKASTYRKRAEIYHTLLQPTEALSDLDQALMIDPLDKCAESLRNQVYAILKKYDDALGGLNKILNDNPFDITSRVNRGEVLRNMKQYTNALIDLDFVYQFALQDYNLAVQFRPESDILILSHRAKTLQISTKWQESLADWNQVLKISPKNVEALENRAHLLFKLLRYEEALVDLDNALSIDPTNFFSLCIRSEVYHAIERYEEALEDLNKAHSAPNCGNMCFVLMMRGEVHRALGKNKEAMLDLTVLYRSTEQYQKALEDLNKVLEADPTNFTALCERSIILRDIVRRYDEAWDDLEMAFDMKEENFAKDFAVK</sequence>
<dbReference type="InterPro" id="IPR050498">
    <property type="entry name" value="Ycf3"/>
</dbReference>
<dbReference type="InterPro" id="IPR011990">
    <property type="entry name" value="TPR-like_helical_dom_sf"/>
</dbReference>
<feature type="repeat" description="TPR" evidence="3">
    <location>
        <begin position="294"/>
        <end position="327"/>
    </location>
</feature>
<keyword evidence="1" id="KW-0677">Repeat</keyword>
<reference evidence="4" key="1">
    <citation type="submission" date="2021-06" db="EMBL/GenBank/DDBJ databases">
        <authorList>
            <person name="Kallberg Y."/>
            <person name="Tangrot J."/>
            <person name="Rosling A."/>
        </authorList>
    </citation>
    <scope>NUCLEOTIDE SEQUENCE</scope>
    <source>
        <strain evidence="4">IN212</strain>
    </source>
</reference>
<dbReference type="Pfam" id="PF13371">
    <property type="entry name" value="TPR_9"/>
    <property type="match status" value="1"/>
</dbReference>
<dbReference type="SMART" id="SM00028">
    <property type="entry name" value="TPR"/>
    <property type="match status" value="13"/>
</dbReference>
<name>A0A9N9H851_9GLOM</name>
<keyword evidence="5" id="KW-1185">Reference proteome</keyword>
<feature type="repeat" description="TPR" evidence="3">
    <location>
        <begin position="475"/>
        <end position="508"/>
    </location>
</feature>
<dbReference type="AlphaFoldDB" id="A0A9N9H851"/>
<feature type="non-terminal residue" evidence="4">
    <location>
        <position position="638"/>
    </location>
</feature>
<dbReference type="Pfam" id="PF00515">
    <property type="entry name" value="TPR_1"/>
    <property type="match status" value="1"/>
</dbReference>
<evidence type="ECO:0000256" key="1">
    <source>
        <dbReference type="ARBA" id="ARBA00022737"/>
    </source>
</evidence>
<proteinExistence type="predicted"/>
<gene>
    <name evidence="4" type="ORF">RFULGI_LOCUS8970</name>
</gene>
<dbReference type="InterPro" id="IPR019734">
    <property type="entry name" value="TPR_rpt"/>
</dbReference>
<evidence type="ECO:0000313" key="4">
    <source>
        <dbReference type="EMBL" id="CAG8664218.1"/>
    </source>
</evidence>
<dbReference type="PANTHER" id="PTHR44858:SF1">
    <property type="entry name" value="UDP-N-ACETYLGLUCOSAMINE--PEPTIDE N-ACETYLGLUCOSAMINYLTRANSFERASE SPINDLY-RELATED"/>
    <property type="match status" value="1"/>
</dbReference>
<feature type="repeat" description="TPR" evidence="3">
    <location>
        <begin position="562"/>
        <end position="595"/>
    </location>
</feature>
<dbReference type="Gene3D" id="1.25.40.10">
    <property type="entry name" value="Tetratricopeptide repeat domain"/>
    <property type="match status" value="7"/>
</dbReference>
<dbReference type="PROSITE" id="PS50005">
    <property type="entry name" value="TPR"/>
    <property type="match status" value="7"/>
</dbReference>
<feature type="repeat" description="TPR" evidence="3">
    <location>
        <begin position="190"/>
        <end position="223"/>
    </location>
</feature>
<protein>
    <submittedName>
        <fullName evidence="4">202_t:CDS:1</fullName>
    </submittedName>
</protein>
<evidence type="ECO:0000256" key="2">
    <source>
        <dbReference type="ARBA" id="ARBA00022803"/>
    </source>
</evidence>
<accession>A0A9N9H851</accession>
<dbReference type="PANTHER" id="PTHR44858">
    <property type="entry name" value="TETRATRICOPEPTIDE REPEAT PROTEIN 6"/>
    <property type="match status" value="1"/>
</dbReference>
<dbReference type="Pfam" id="PF13432">
    <property type="entry name" value="TPR_16"/>
    <property type="match status" value="1"/>
</dbReference>
<comment type="caution">
    <text evidence="4">The sequence shown here is derived from an EMBL/GenBank/DDBJ whole genome shotgun (WGS) entry which is preliminary data.</text>
</comment>
<dbReference type="Pfam" id="PF13181">
    <property type="entry name" value="TPR_8"/>
    <property type="match status" value="1"/>
</dbReference>